<gene>
    <name evidence="1" type="ORF">Godav_009965</name>
</gene>
<organism evidence="1 2">
    <name type="scientific">Gossypium davidsonii</name>
    <name type="common">Davidson's cotton</name>
    <name type="synonym">Gossypium klotzschianum subsp. davidsonii</name>
    <dbReference type="NCBI Taxonomy" id="34287"/>
    <lineage>
        <taxon>Eukaryota</taxon>
        <taxon>Viridiplantae</taxon>
        <taxon>Streptophyta</taxon>
        <taxon>Embryophyta</taxon>
        <taxon>Tracheophyta</taxon>
        <taxon>Spermatophyta</taxon>
        <taxon>Magnoliopsida</taxon>
        <taxon>eudicotyledons</taxon>
        <taxon>Gunneridae</taxon>
        <taxon>Pentapetalae</taxon>
        <taxon>rosids</taxon>
        <taxon>malvids</taxon>
        <taxon>Malvales</taxon>
        <taxon>Malvaceae</taxon>
        <taxon>Malvoideae</taxon>
        <taxon>Gossypium</taxon>
    </lineage>
</organism>
<sequence>ARFGRLEEPTIIPIVKEFYLALKQREATKPLYDIRSVVKVKGVNVPVIEMSICQLYDTPHYCRDYLYKIDMMDFKNIDTEEILRFLNKWM</sequence>
<reference evidence="1 2" key="1">
    <citation type="journal article" date="2019" name="Genome Biol. Evol.">
        <title>Insights into the evolution of the New World diploid cottons (Gossypium, subgenus Houzingenia) based on genome sequencing.</title>
        <authorList>
            <person name="Grover C.E."/>
            <person name="Arick M.A. 2nd"/>
            <person name="Thrash A."/>
            <person name="Conover J.L."/>
            <person name="Sanders W.S."/>
            <person name="Peterson D.G."/>
            <person name="Frelichowski J.E."/>
            <person name="Scheffler J.A."/>
            <person name="Scheffler B.E."/>
            <person name="Wendel J.F."/>
        </authorList>
    </citation>
    <scope>NUCLEOTIDE SEQUENCE [LARGE SCALE GENOMIC DNA]</scope>
    <source>
        <strain evidence="1">27</strain>
        <tissue evidence="1">Leaf</tissue>
    </source>
</reference>
<evidence type="ECO:0000313" key="2">
    <source>
        <dbReference type="Proteomes" id="UP000593561"/>
    </source>
</evidence>
<proteinExistence type="predicted"/>
<dbReference type="AlphaFoldDB" id="A0A7J8SEY1"/>
<evidence type="ECO:0000313" key="1">
    <source>
        <dbReference type="EMBL" id="MBA0624649.1"/>
    </source>
</evidence>
<dbReference type="EMBL" id="JABFAC010000009">
    <property type="protein sequence ID" value="MBA0624649.1"/>
    <property type="molecule type" value="Genomic_DNA"/>
</dbReference>
<feature type="non-terminal residue" evidence="1">
    <location>
        <position position="1"/>
    </location>
</feature>
<keyword evidence="2" id="KW-1185">Reference proteome</keyword>
<name>A0A7J8SEY1_GOSDV</name>
<comment type="caution">
    <text evidence="1">The sequence shown here is derived from an EMBL/GenBank/DDBJ whole genome shotgun (WGS) entry which is preliminary data.</text>
</comment>
<accession>A0A7J8SEY1</accession>
<dbReference type="Proteomes" id="UP000593561">
    <property type="component" value="Unassembled WGS sequence"/>
</dbReference>
<protein>
    <submittedName>
        <fullName evidence="1">Uncharacterized protein</fullName>
    </submittedName>
</protein>